<keyword evidence="2 5" id="KW-0812">Transmembrane</keyword>
<keyword evidence="3 5" id="KW-1133">Transmembrane helix</keyword>
<dbReference type="PANTHER" id="PTHR10361:SF24">
    <property type="entry name" value="P3 PROTEIN"/>
    <property type="match status" value="1"/>
</dbReference>
<keyword evidence="4 5" id="KW-0472">Membrane</keyword>
<feature type="transmembrane region" description="Helical" evidence="5">
    <location>
        <begin position="205"/>
        <end position="224"/>
    </location>
</feature>
<evidence type="ECO:0000256" key="2">
    <source>
        <dbReference type="ARBA" id="ARBA00022692"/>
    </source>
</evidence>
<evidence type="ECO:0000256" key="1">
    <source>
        <dbReference type="ARBA" id="ARBA00004141"/>
    </source>
</evidence>
<feature type="transmembrane region" description="Helical" evidence="5">
    <location>
        <begin position="6"/>
        <end position="30"/>
    </location>
</feature>
<protein>
    <submittedName>
        <fullName evidence="6">Bile acid:sodium symporter family protein</fullName>
    </submittedName>
</protein>
<feature type="transmembrane region" description="Helical" evidence="5">
    <location>
        <begin position="141"/>
        <end position="161"/>
    </location>
</feature>
<evidence type="ECO:0000313" key="7">
    <source>
        <dbReference type="Proteomes" id="UP000319732"/>
    </source>
</evidence>
<evidence type="ECO:0000256" key="5">
    <source>
        <dbReference type="SAM" id="Phobius"/>
    </source>
</evidence>
<dbReference type="RefSeq" id="WP_142928437.1">
    <property type="nucleotide sequence ID" value="NZ_ML660098.1"/>
</dbReference>
<gene>
    <name evidence="6" type="ORF">FKG94_18645</name>
</gene>
<dbReference type="Pfam" id="PF01758">
    <property type="entry name" value="SBF"/>
    <property type="match status" value="1"/>
</dbReference>
<feature type="transmembrane region" description="Helical" evidence="5">
    <location>
        <begin position="100"/>
        <end position="121"/>
    </location>
</feature>
<feature type="transmembrane region" description="Helical" evidence="5">
    <location>
        <begin position="263"/>
        <end position="284"/>
    </location>
</feature>
<dbReference type="Gene3D" id="1.20.1530.20">
    <property type="match status" value="1"/>
</dbReference>
<evidence type="ECO:0000256" key="4">
    <source>
        <dbReference type="ARBA" id="ARBA00023136"/>
    </source>
</evidence>
<feature type="transmembrane region" description="Helical" evidence="5">
    <location>
        <begin position="173"/>
        <end position="193"/>
    </location>
</feature>
<feature type="transmembrane region" description="Helical" evidence="5">
    <location>
        <begin position="70"/>
        <end position="93"/>
    </location>
</feature>
<keyword evidence="7" id="KW-1185">Reference proteome</keyword>
<evidence type="ECO:0000256" key="3">
    <source>
        <dbReference type="ARBA" id="ARBA00022989"/>
    </source>
</evidence>
<dbReference type="InterPro" id="IPR038770">
    <property type="entry name" value="Na+/solute_symporter_sf"/>
</dbReference>
<evidence type="ECO:0000313" key="6">
    <source>
        <dbReference type="EMBL" id="TQV72707.1"/>
    </source>
</evidence>
<comment type="subcellular location">
    <subcellularLocation>
        <location evidence="1">Membrane</location>
        <topology evidence="1">Multi-pass membrane protein</topology>
    </subcellularLocation>
</comment>
<dbReference type="InterPro" id="IPR002657">
    <property type="entry name" value="BilAc:Na_symport/Acr3"/>
</dbReference>
<dbReference type="Proteomes" id="UP000319732">
    <property type="component" value="Unassembled WGS sequence"/>
</dbReference>
<feature type="transmembrane region" description="Helical" evidence="5">
    <location>
        <begin position="42"/>
        <end position="64"/>
    </location>
</feature>
<dbReference type="GO" id="GO:0016020">
    <property type="term" value="C:membrane"/>
    <property type="evidence" value="ECO:0007669"/>
    <property type="project" value="UniProtKB-SubCell"/>
</dbReference>
<proteinExistence type="predicted"/>
<dbReference type="OrthoDB" id="9806785at2"/>
<comment type="caution">
    <text evidence="6">The sequence shown here is derived from an EMBL/GenBank/DDBJ whole genome shotgun (WGS) entry which is preliminary data.</text>
</comment>
<dbReference type="EMBL" id="VHSG01000019">
    <property type="protein sequence ID" value="TQV72707.1"/>
    <property type="molecule type" value="Genomic_DNA"/>
</dbReference>
<dbReference type="AlphaFoldDB" id="A0A545T644"/>
<dbReference type="InterPro" id="IPR004710">
    <property type="entry name" value="Bilac:Na_transpt"/>
</dbReference>
<organism evidence="6 7">
    <name type="scientific">Exilibacterium tricleocarpae</name>
    <dbReference type="NCBI Taxonomy" id="2591008"/>
    <lineage>
        <taxon>Bacteria</taxon>
        <taxon>Pseudomonadati</taxon>
        <taxon>Pseudomonadota</taxon>
        <taxon>Gammaproteobacteria</taxon>
        <taxon>Cellvibrionales</taxon>
        <taxon>Cellvibrionaceae</taxon>
        <taxon>Exilibacterium</taxon>
    </lineage>
</organism>
<dbReference type="PANTHER" id="PTHR10361">
    <property type="entry name" value="SODIUM-BILE ACID COTRANSPORTER"/>
    <property type="match status" value="1"/>
</dbReference>
<accession>A0A545T644</accession>
<feature type="transmembrane region" description="Helical" evidence="5">
    <location>
        <begin position="236"/>
        <end position="257"/>
    </location>
</feature>
<name>A0A545T644_9GAMM</name>
<sequence length="294" mass="31954">MGSFQFLVNYVFPSIVFVIMLGMGLALRPADFRLLAAKPKSMLIGLTGQMLLLPLTAIVVIHLLNPSPEIAVGLMLLAASPGGVASNAISFVIRADIALSVSLTAVSSIFVAFTLPFWGAYAIETFMEGGGQLALSIEKTMVRLMSLTILPVSIGMSIRRLAPGAAYAIAEKFRIISILLIVFLASSSAYYNREYLSNPGMIAHLAWYCFILLAAAMFLAYFLVRATRLPAAQATTILVEVGIQNVAITLLFSMTILQDPAIARLPVVYSMLMICMPWLFIYYLNRSRGKAARV</sequence>
<reference evidence="6 7" key="1">
    <citation type="submission" date="2019-06" db="EMBL/GenBank/DDBJ databases">
        <title>Whole genome sequence for Cellvibrionaceae sp. R142.</title>
        <authorList>
            <person name="Wang G."/>
        </authorList>
    </citation>
    <scope>NUCLEOTIDE SEQUENCE [LARGE SCALE GENOMIC DNA]</scope>
    <source>
        <strain evidence="6 7">R142</strain>
    </source>
</reference>